<protein>
    <submittedName>
        <fullName evidence="2">Erich1 protein</fullName>
    </submittedName>
</protein>
<dbReference type="PANTHER" id="PTHR22444">
    <property type="entry name" value="GLUTAMATE-RICH PROTEIN 1"/>
    <property type="match status" value="1"/>
</dbReference>
<feature type="region of interest" description="Disordered" evidence="1">
    <location>
        <begin position="111"/>
        <end position="138"/>
    </location>
</feature>
<keyword evidence="3" id="KW-1185">Reference proteome</keyword>
<reference evidence="2" key="1">
    <citation type="submission" date="2022-06" db="EMBL/GenBank/DDBJ databases">
        <authorList>
            <person name="Andreotti S."/>
            <person name="Wyler E."/>
        </authorList>
    </citation>
    <scope>NUCLEOTIDE SEQUENCE</scope>
</reference>
<accession>A0AAU9Z535</accession>
<gene>
    <name evidence="2" type="primary">Erich1</name>
    <name evidence="2" type="ORF">PHOROB_LOCUS5009</name>
</gene>
<proteinExistence type="predicted"/>
<comment type="caution">
    <text evidence="2">The sequence shown here is derived from an EMBL/GenBank/DDBJ whole genome shotgun (WGS) entry which is preliminary data.</text>
</comment>
<dbReference type="AlphaFoldDB" id="A0AAU9Z535"/>
<sequence length="313" mass="35495">MKCHNFKFKISFPHYKAVHVQCSKHGHQISTAGLSDMYVTECRILCLIFFHSLHIPSPGAFISSLWVPVLHCQTFLMPVTPDLHDQPKRRRIRRHKSKKNVKTLNDAVIKQAEPETQPGLSHEKMHAGAPTMSKNKRKKLKKKLQLKRRKAAGSVAKPFGLSFMYQPESSSEADAGDVSGGEAEDDQACSVTDITQDDTELANSKADSVLSFLKSTQEIYFYDDTSEGFDPAVCIETSKELLHLLESRHMPPSDVLILDHMKTLLLMQDTERLQSALRMFPEHCAMPPDHARVISAFFNYWIIHILPEKQNSE</sequence>
<evidence type="ECO:0000256" key="1">
    <source>
        <dbReference type="SAM" id="MobiDB-lite"/>
    </source>
</evidence>
<dbReference type="EMBL" id="CALSGD010001393">
    <property type="protein sequence ID" value="CAH6787078.1"/>
    <property type="molecule type" value="Genomic_DNA"/>
</dbReference>
<evidence type="ECO:0000313" key="3">
    <source>
        <dbReference type="Proteomes" id="UP001152836"/>
    </source>
</evidence>
<name>A0AAU9Z535_PHORO</name>
<organism evidence="2 3">
    <name type="scientific">Phodopus roborovskii</name>
    <name type="common">Roborovski's desert hamster</name>
    <name type="synonym">Cricetulus roborovskii</name>
    <dbReference type="NCBI Taxonomy" id="109678"/>
    <lineage>
        <taxon>Eukaryota</taxon>
        <taxon>Metazoa</taxon>
        <taxon>Chordata</taxon>
        <taxon>Craniata</taxon>
        <taxon>Vertebrata</taxon>
        <taxon>Euteleostomi</taxon>
        <taxon>Mammalia</taxon>
        <taxon>Eutheria</taxon>
        <taxon>Euarchontoglires</taxon>
        <taxon>Glires</taxon>
        <taxon>Rodentia</taxon>
        <taxon>Myomorpha</taxon>
        <taxon>Muroidea</taxon>
        <taxon>Cricetidae</taxon>
        <taxon>Cricetinae</taxon>
        <taxon>Phodopus</taxon>
    </lineage>
</organism>
<dbReference type="InterPro" id="IPR026719">
    <property type="entry name" value="ERICH1"/>
</dbReference>
<evidence type="ECO:0000313" key="2">
    <source>
        <dbReference type="EMBL" id="CAH6787078.1"/>
    </source>
</evidence>
<dbReference type="Proteomes" id="UP001152836">
    <property type="component" value="Unassembled WGS sequence"/>
</dbReference>
<dbReference type="PANTHER" id="PTHR22444:SF1">
    <property type="entry name" value="GLUTAMATE-RICH PROTEIN 1"/>
    <property type="match status" value="1"/>
</dbReference>